<dbReference type="PANTHER" id="PTHR21180">
    <property type="entry name" value="ENDONUCLEASE/EXONUCLEASE/PHOSPHATASE FAMILY DOMAIN-CONTAINING PROTEIN 1"/>
    <property type="match status" value="1"/>
</dbReference>
<dbReference type="EMBL" id="UOGK01000399">
    <property type="protein sequence ID" value="VAX40484.1"/>
    <property type="molecule type" value="Genomic_DNA"/>
</dbReference>
<dbReference type="Pfam" id="PF12836">
    <property type="entry name" value="HHH_3"/>
    <property type="match status" value="1"/>
</dbReference>
<reference evidence="3" key="1">
    <citation type="submission" date="2018-06" db="EMBL/GenBank/DDBJ databases">
        <authorList>
            <person name="Zhirakovskaya E."/>
        </authorList>
    </citation>
    <scope>NUCLEOTIDE SEQUENCE</scope>
</reference>
<feature type="transmembrane region" description="Helical" evidence="2">
    <location>
        <begin position="15"/>
        <end position="36"/>
    </location>
</feature>
<proteinExistence type="predicted"/>
<name>A0A3B1DW62_9ZZZZ</name>
<dbReference type="GO" id="GO:0015627">
    <property type="term" value="C:type II protein secretion system complex"/>
    <property type="evidence" value="ECO:0007669"/>
    <property type="project" value="TreeGrafter"/>
</dbReference>
<dbReference type="Gene3D" id="1.10.150.320">
    <property type="entry name" value="Photosystem II 12 kDa extrinsic protein"/>
    <property type="match status" value="1"/>
</dbReference>
<accession>A0A3B1DW62</accession>
<evidence type="ECO:0000256" key="2">
    <source>
        <dbReference type="SAM" id="Phobius"/>
    </source>
</evidence>
<evidence type="ECO:0000256" key="1">
    <source>
        <dbReference type="SAM" id="MobiDB-lite"/>
    </source>
</evidence>
<dbReference type="InterPro" id="IPR010994">
    <property type="entry name" value="RuvA_2-like"/>
</dbReference>
<evidence type="ECO:0008006" key="4">
    <source>
        <dbReference type="Google" id="ProtNLM"/>
    </source>
</evidence>
<gene>
    <name evidence="3" type="ORF">MNBD_PLANCTO03-511</name>
</gene>
<evidence type="ECO:0000313" key="3">
    <source>
        <dbReference type="EMBL" id="VAX40484.1"/>
    </source>
</evidence>
<feature type="non-terminal residue" evidence="3">
    <location>
        <position position="129"/>
    </location>
</feature>
<sequence length="129" mass="12796">MPPLTDQPASLSPSARWVAVLLLGIVGFVGVSQGILNPAPSALSAATTQTASTSTPAPPATAAQAAASISPSTPSAPPTTASPSRRININTATAAELDLLPGIGPALAGRIIDHRTTHGLFATLDDLDA</sequence>
<protein>
    <recommendedName>
        <fullName evidence="4">Helix-hairpin-helix domain-containing protein</fullName>
    </recommendedName>
</protein>
<keyword evidence="2" id="KW-1133">Transmembrane helix</keyword>
<feature type="region of interest" description="Disordered" evidence="1">
    <location>
        <begin position="42"/>
        <end position="85"/>
    </location>
</feature>
<organism evidence="3">
    <name type="scientific">hydrothermal vent metagenome</name>
    <dbReference type="NCBI Taxonomy" id="652676"/>
    <lineage>
        <taxon>unclassified sequences</taxon>
        <taxon>metagenomes</taxon>
        <taxon>ecological metagenomes</taxon>
    </lineage>
</organism>
<keyword evidence="2" id="KW-0812">Transmembrane</keyword>
<feature type="compositionally biased region" description="Low complexity" evidence="1">
    <location>
        <begin position="42"/>
        <end position="84"/>
    </location>
</feature>
<dbReference type="SUPFAM" id="SSF47781">
    <property type="entry name" value="RuvA domain 2-like"/>
    <property type="match status" value="1"/>
</dbReference>
<dbReference type="AlphaFoldDB" id="A0A3B1DW62"/>
<dbReference type="PANTHER" id="PTHR21180:SF32">
    <property type="entry name" value="ENDONUCLEASE_EXONUCLEASE_PHOSPHATASE FAMILY DOMAIN-CONTAINING PROTEIN 1"/>
    <property type="match status" value="1"/>
</dbReference>
<dbReference type="GO" id="GO:0015628">
    <property type="term" value="P:protein secretion by the type II secretion system"/>
    <property type="evidence" value="ECO:0007669"/>
    <property type="project" value="TreeGrafter"/>
</dbReference>
<keyword evidence="2" id="KW-0472">Membrane</keyword>
<dbReference type="InterPro" id="IPR051675">
    <property type="entry name" value="Endo/Exo/Phosphatase_dom_1"/>
</dbReference>